<reference evidence="3" key="1">
    <citation type="journal article" date="2021" name="PeerJ">
        <title>Extensive microbial diversity within the chicken gut microbiome revealed by metagenomics and culture.</title>
        <authorList>
            <person name="Gilroy R."/>
            <person name="Ravi A."/>
            <person name="Getino M."/>
            <person name="Pursley I."/>
            <person name="Horton D.L."/>
            <person name="Alikhan N.F."/>
            <person name="Baker D."/>
            <person name="Gharbi K."/>
            <person name="Hall N."/>
            <person name="Watson M."/>
            <person name="Adriaenssens E.M."/>
            <person name="Foster-Nyarko E."/>
            <person name="Jarju S."/>
            <person name="Secka A."/>
            <person name="Antonio M."/>
            <person name="Oren A."/>
            <person name="Chaudhuri R.R."/>
            <person name="La Ragione R."/>
            <person name="Hildebrand F."/>
            <person name="Pallen M.J."/>
        </authorList>
    </citation>
    <scope>NUCLEOTIDE SEQUENCE</scope>
    <source>
        <strain evidence="3">CHK185-1770</strain>
    </source>
</reference>
<feature type="transmembrane region" description="Helical" evidence="1">
    <location>
        <begin position="227"/>
        <end position="249"/>
    </location>
</feature>
<feature type="chain" id="PRO_5038691342" description="7TM-DISM receptor extracellular domain-containing protein" evidence="2">
    <location>
        <begin position="29"/>
        <end position="287"/>
    </location>
</feature>
<accession>A0A9D2SGJ8</accession>
<evidence type="ECO:0000313" key="4">
    <source>
        <dbReference type="Proteomes" id="UP000826793"/>
    </source>
</evidence>
<reference evidence="3" key="2">
    <citation type="submission" date="2021-04" db="EMBL/GenBank/DDBJ databases">
        <authorList>
            <person name="Gilroy R."/>
        </authorList>
    </citation>
    <scope>NUCLEOTIDE SEQUENCE</scope>
    <source>
        <strain evidence="3">CHK185-1770</strain>
    </source>
</reference>
<dbReference type="AlphaFoldDB" id="A0A9D2SGJ8"/>
<evidence type="ECO:0000256" key="2">
    <source>
        <dbReference type="SAM" id="SignalP"/>
    </source>
</evidence>
<organism evidence="3 4">
    <name type="scientific">Candidatus Acutalibacter pullicola</name>
    <dbReference type="NCBI Taxonomy" id="2838417"/>
    <lineage>
        <taxon>Bacteria</taxon>
        <taxon>Bacillati</taxon>
        <taxon>Bacillota</taxon>
        <taxon>Clostridia</taxon>
        <taxon>Eubacteriales</taxon>
        <taxon>Acutalibacteraceae</taxon>
        <taxon>Acutalibacter</taxon>
    </lineage>
</organism>
<feature type="transmembrane region" description="Helical" evidence="1">
    <location>
        <begin position="198"/>
        <end position="221"/>
    </location>
</feature>
<gene>
    <name evidence="3" type="ORF">H9710_09175</name>
</gene>
<dbReference type="EMBL" id="DWXG01000077">
    <property type="protein sequence ID" value="HJB98733.1"/>
    <property type="molecule type" value="Genomic_DNA"/>
</dbReference>
<dbReference type="Proteomes" id="UP000826793">
    <property type="component" value="Unassembled WGS sequence"/>
</dbReference>
<name>A0A9D2SGJ8_9FIRM</name>
<keyword evidence="1" id="KW-1133">Transmembrane helix</keyword>
<keyword evidence="1" id="KW-0812">Transmembrane</keyword>
<evidence type="ECO:0000256" key="1">
    <source>
        <dbReference type="SAM" id="Phobius"/>
    </source>
</evidence>
<evidence type="ECO:0008006" key="5">
    <source>
        <dbReference type="Google" id="ProtNLM"/>
    </source>
</evidence>
<feature type="signal peptide" evidence="2">
    <location>
        <begin position="1"/>
        <end position="28"/>
    </location>
</feature>
<feature type="transmembrane region" description="Helical" evidence="1">
    <location>
        <begin position="261"/>
        <end position="283"/>
    </location>
</feature>
<proteinExistence type="predicted"/>
<protein>
    <recommendedName>
        <fullName evidence="5">7TM-DISM receptor extracellular domain-containing protein</fullName>
    </recommendedName>
</protein>
<feature type="transmembrane region" description="Helical" evidence="1">
    <location>
        <begin position="172"/>
        <end position="191"/>
    </location>
</feature>
<evidence type="ECO:0000313" key="3">
    <source>
        <dbReference type="EMBL" id="HJB98733.1"/>
    </source>
</evidence>
<keyword evidence="1" id="KW-0472">Membrane</keyword>
<keyword evidence="2" id="KW-0732">Signal</keyword>
<sequence>MKARFRRPLFFPVVLLCFLLFSSLPAQADTGPKPSVQVEFTESVGETYYATLLSRESSTGPQSAYDPDYPESAQYPEGQKDIWQAFVDYEDPDGFYFLQWFWECTQTDLLDWNYFPPQEFKILVFYPETGEYRASGVYERYAFDSTFTVDLSQPGELQAVQGYDYQGELVSLVLRAAITILLELGIALLFGYRTGRQLLLLAAANLVTQLLLNLALARLFFTPLPLSAWYVLLELFIFCGEALLYSCLLQKLGPCTRKPHPVLYALTANAASFLGGLGLAEIIPQIF</sequence>
<comment type="caution">
    <text evidence="3">The sequence shown here is derived from an EMBL/GenBank/DDBJ whole genome shotgun (WGS) entry which is preliminary data.</text>
</comment>